<dbReference type="Gene3D" id="1.10.357.10">
    <property type="entry name" value="Tetracycline Repressor, domain 2"/>
    <property type="match status" value="1"/>
</dbReference>
<dbReference type="InterPro" id="IPR011075">
    <property type="entry name" value="TetR_C"/>
</dbReference>
<dbReference type="PROSITE" id="PS50977">
    <property type="entry name" value="HTH_TETR_2"/>
    <property type="match status" value="1"/>
</dbReference>
<dbReference type="EMBL" id="VCEJ01000005">
    <property type="protein sequence ID" value="TLU99095.1"/>
    <property type="molecule type" value="Genomic_DNA"/>
</dbReference>
<dbReference type="Pfam" id="PF00440">
    <property type="entry name" value="TetR_N"/>
    <property type="match status" value="1"/>
</dbReference>
<dbReference type="RefSeq" id="WP_138367386.1">
    <property type="nucleotide sequence ID" value="NZ_VCEJ01000005.1"/>
</dbReference>
<proteinExistence type="predicted"/>
<dbReference type="PANTHER" id="PTHR47506">
    <property type="entry name" value="TRANSCRIPTIONAL REGULATORY PROTEIN"/>
    <property type="match status" value="1"/>
</dbReference>
<evidence type="ECO:0000256" key="2">
    <source>
        <dbReference type="ARBA" id="ARBA00023125"/>
    </source>
</evidence>
<dbReference type="GO" id="GO:0003677">
    <property type="term" value="F:DNA binding"/>
    <property type="evidence" value="ECO:0007669"/>
    <property type="project" value="UniProtKB-UniRule"/>
</dbReference>
<dbReference type="PRINTS" id="PR00455">
    <property type="entry name" value="HTHTETR"/>
</dbReference>
<dbReference type="OrthoDB" id="9798857at2"/>
<dbReference type="Proteomes" id="UP000306402">
    <property type="component" value="Unassembled WGS sequence"/>
</dbReference>
<evidence type="ECO:0000256" key="1">
    <source>
        <dbReference type="ARBA" id="ARBA00023015"/>
    </source>
</evidence>
<dbReference type="SUPFAM" id="SSF46689">
    <property type="entry name" value="Homeodomain-like"/>
    <property type="match status" value="1"/>
</dbReference>
<dbReference type="InterPro" id="IPR009057">
    <property type="entry name" value="Homeodomain-like_sf"/>
</dbReference>
<dbReference type="AlphaFoldDB" id="A0A5R9KS38"/>
<accession>A0A5R9KS38</accession>
<evidence type="ECO:0000256" key="3">
    <source>
        <dbReference type="ARBA" id="ARBA00023163"/>
    </source>
</evidence>
<evidence type="ECO:0000256" key="4">
    <source>
        <dbReference type="PROSITE-ProRule" id="PRU00335"/>
    </source>
</evidence>
<dbReference type="PANTHER" id="PTHR47506:SF3">
    <property type="entry name" value="HTH-TYPE TRANSCRIPTIONAL REGULATOR LMRA"/>
    <property type="match status" value="1"/>
</dbReference>
<evidence type="ECO:0000313" key="7">
    <source>
        <dbReference type="Proteomes" id="UP000306402"/>
    </source>
</evidence>
<keyword evidence="2 4" id="KW-0238">DNA-binding</keyword>
<protein>
    <submittedName>
        <fullName evidence="6">TetR/AcrR family transcriptional regulator</fullName>
    </submittedName>
</protein>
<keyword evidence="7" id="KW-1185">Reference proteome</keyword>
<gene>
    <name evidence="6" type="ORF">FEN17_21190</name>
</gene>
<sequence>MSKAEKTRQFIIEKTAPIFNTKGYAGTSITDLTEATGLTKGSIYGNFTNKDEVALAAFDHNLKCMNTAVREQMDDQKTAKEKLLVYVRVYENFLYAPFPKGGCPILNTSTEADDTHPGLRQRAADAIESWKNLLSDIIKRGIADKEFKNNIEPEHIAISLIALIEGGIMIGKVTGKLHYRKAIMESITKMIENVGLL</sequence>
<evidence type="ECO:0000259" key="5">
    <source>
        <dbReference type="PROSITE" id="PS50977"/>
    </source>
</evidence>
<reference evidence="6 7" key="1">
    <citation type="submission" date="2019-05" db="EMBL/GenBank/DDBJ databases">
        <authorList>
            <person name="Qu J.-H."/>
        </authorList>
    </citation>
    <scope>NUCLEOTIDE SEQUENCE [LARGE SCALE GENOMIC DNA]</scope>
    <source>
        <strain evidence="6 7">T17</strain>
    </source>
</reference>
<keyword evidence="3" id="KW-0804">Transcription</keyword>
<dbReference type="InterPro" id="IPR001647">
    <property type="entry name" value="HTH_TetR"/>
</dbReference>
<feature type="domain" description="HTH tetR-type" evidence="5">
    <location>
        <begin position="5"/>
        <end position="65"/>
    </location>
</feature>
<name>A0A5R9KS38_9BACT</name>
<dbReference type="SUPFAM" id="SSF48498">
    <property type="entry name" value="Tetracyclin repressor-like, C-terminal domain"/>
    <property type="match status" value="1"/>
</dbReference>
<dbReference type="InterPro" id="IPR036271">
    <property type="entry name" value="Tet_transcr_reg_TetR-rel_C_sf"/>
</dbReference>
<comment type="caution">
    <text evidence="6">The sequence shown here is derived from an EMBL/GenBank/DDBJ whole genome shotgun (WGS) entry which is preliminary data.</text>
</comment>
<evidence type="ECO:0000313" key="6">
    <source>
        <dbReference type="EMBL" id="TLU99095.1"/>
    </source>
</evidence>
<feature type="DNA-binding region" description="H-T-H motif" evidence="4">
    <location>
        <begin position="28"/>
        <end position="47"/>
    </location>
</feature>
<keyword evidence="1" id="KW-0805">Transcription regulation</keyword>
<dbReference type="Pfam" id="PF16925">
    <property type="entry name" value="TetR_C_13"/>
    <property type="match status" value="1"/>
</dbReference>
<organism evidence="6 7">
    <name type="scientific">Dyadobacter luticola</name>
    <dbReference type="NCBI Taxonomy" id="1979387"/>
    <lineage>
        <taxon>Bacteria</taxon>
        <taxon>Pseudomonadati</taxon>
        <taxon>Bacteroidota</taxon>
        <taxon>Cytophagia</taxon>
        <taxon>Cytophagales</taxon>
        <taxon>Spirosomataceae</taxon>
        <taxon>Dyadobacter</taxon>
    </lineage>
</organism>